<dbReference type="GO" id="GO:0009229">
    <property type="term" value="P:thiamine diphosphate biosynthetic process"/>
    <property type="evidence" value="ECO:0007669"/>
    <property type="project" value="UniProtKB-UniRule"/>
</dbReference>
<reference evidence="13 14" key="1">
    <citation type="submission" date="2018-09" db="EMBL/GenBank/DDBJ databases">
        <title>Roseovarius spongiae sp. nov., isolated from a marine sponge.</title>
        <authorList>
            <person name="Zhuang L."/>
            <person name="Luo L."/>
        </authorList>
    </citation>
    <scope>NUCLEOTIDE SEQUENCE [LARGE SCALE GENOMIC DNA]</scope>
    <source>
        <strain evidence="13 14">HN-E21</strain>
    </source>
</reference>
<feature type="binding site" evidence="9">
    <location>
        <position position="66"/>
    </location>
    <ligand>
        <name>Mg(2+)</name>
        <dbReference type="ChEBI" id="CHEBI:18420"/>
    </ligand>
</feature>
<gene>
    <name evidence="9 13" type="primary">thiE</name>
    <name evidence="13" type="ORF">D6850_01090</name>
</gene>
<comment type="catalytic activity">
    <reaction evidence="7 9 10">
        <text>2-(2-carboxy-4-methylthiazol-5-yl)ethyl phosphate + 4-amino-2-methyl-5-(diphosphooxymethyl)pyrimidine + 2 H(+) = thiamine phosphate + CO2 + diphosphate</text>
        <dbReference type="Rhea" id="RHEA:47848"/>
        <dbReference type="ChEBI" id="CHEBI:15378"/>
        <dbReference type="ChEBI" id="CHEBI:16526"/>
        <dbReference type="ChEBI" id="CHEBI:33019"/>
        <dbReference type="ChEBI" id="CHEBI:37575"/>
        <dbReference type="ChEBI" id="CHEBI:57841"/>
        <dbReference type="ChEBI" id="CHEBI:62890"/>
        <dbReference type="EC" id="2.5.1.3"/>
    </reaction>
</comment>
<dbReference type="EMBL" id="RAPE01000001">
    <property type="protein sequence ID" value="RKF16193.1"/>
    <property type="molecule type" value="Genomic_DNA"/>
</dbReference>
<dbReference type="Pfam" id="PF02581">
    <property type="entry name" value="TMP-TENI"/>
    <property type="match status" value="1"/>
</dbReference>
<dbReference type="GO" id="GO:0004789">
    <property type="term" value="F:thiamine-phosphate diphosphorylase activity"/>
    <property type="evidence" value="ECO:0007669"/>
    <property type="project" value="UniProtKB-UniRule"/>
</dbReference>
<proteinExistence type="inferred from homology"/>
<dbReference type="Gene3D" id="3.20.20.70">
    <property type="entry name" value="Aldolase class I"/>
    <property type="match status" value="1"/>
</dbReference>
<feature type="binding site" evidence="9">
    <location>
        <position position="133"/>
    </location>
    <ligand>
        <name>4-amino-2-methyl-5-(diphosphooxymethyl)pyrimidine</name>
        <dbReference type="ChEBI" id="CHEBI:57841"/>
    </ligand>
</feature>
<comment type="function">
    <text evidence="9">Condenses 4-methyl-5-(beta-hydroxyethyl)thiazole monophosphate (THZ-P) and 2-methyl-4-amino-5-hydroxymethyl pyrimidine pyrophosphate (HMP-PP) to form thiamine monophosphate (TMP).</text>
</comment>
<feature type="binding site" evidence="9">
    <location>
        <begin position="181"/>
        <end position="182"/>
    </location>
    <ligand>
        <name>2-[(2R,5Z)-2-carboxy-4-methylthiazol-5(2H)-ylidene]ethyl phosphate</name>
        <dbReference type="ChEBI" id="CHEBI:62899"/>
    </ligand>
</feature>
<feature type="binding site" evidence="9">
    <location>
        <begin position="130"/>
        <end position="132"/>
    </location>
    <ligand>
        <name>2-[(2R,5Z)-2-carboxy-4-methylthiazol-5(2H)-ylidene]ethyl phosphate</name>
        <dbReference type="ChEBI" id="CHEBI:62899"/>
    </ligand>
</feature>
<evidence type="ECO:0000256" key="11">
    <source>
        <dbReference type="RuleBase" id="RU004253"/>
    </source>
</evidence>
<keyword evidence="5 9" id="KW-0784">Thiamine biosynthesis</keyword>
<comment type="cofactor">
    <cofactor evidence="9">
        <name>Mg(2+)</name>
        <dbReference type="ChEBI" id="CHEBI:18420"/>
    </cofactor>
    <text evidence="9">Binds 1 Mg(2+) ion per subunit.</text>
</comment>
<keyword evidence="4 9" id="KW-0460">Magnesium</keyword>
<dbReference type="InterPro" id="IPR022998">
    <property type="entry name" value="ThiamineP_synth_TenI"/>
</dbReference>
<keyword evidence="2 9" id="KW-0808">Transferase</keyword>
<feature type="binding site" evidence="9">
    <location>
        <position position="104"/>
    </location>
    <ligand>
        <name>4-amino-2-methyl-5-(diphosphooxymethyl)pyrimidine</name>
        <dbReference type="ChEBI" id="CHEBI:57841"/>
    </ligand>
</feature>
<evidence type="ECO:0000256" key="4">
    <source>
        <dbReference type="ARBA" id="ARBA00022842"/>
    </source>
</evidence>
<evidence type="ECO:0000313" key="13">
    <source>
        <dbReference type="EMBL" id="RKF16193.1"/>
    </source>
</evidence>
<feature type="binding site" evidence="9">
    <location>
        <position position="65"/>
    </location>
    <ligand>
        <name>4-amino-2-methyl-5-(diphosphooxymethyl)pyrimidine</name>
        <dbReference type="ChEBI" id="CHEBI:57841"/>
    </ligand>
</feature>
<dbReference type="EC" id="2.5.1.3" evidence="9"/>
<feature type="binding site" evidence="9">
    <location>
        <position position="85"/>
    </location>
    <ligand>
        <name>Mg(2+)</name>
        <dbReference type="ChEBI" id="CHEBI:18420"/>
    </ligand>
</feature>
<feature type="binding site" evidence="9">
    <location>
        <begin position="33"/>
        <end position="37"/>
    </location>
    <ligand>
        <name>4-amino-2-methyl-5-(diphosphooxymethyl)pyrimidine</name>
        <dbReference type="ChEBI" id="CHEBI:57841"/>
    </ligand>
</feature>
<dbReference type="InterPro" id="IPR013785">
    <property type="entry name" value="Aldolase_TIM"/>
</dbReference>
<comment type="caution">
    <text evidence="13">The sequence shown here is derived from an EMBL/GenBank/DDBJ whole genome shotgun (WGS) entry which is preliminary data.</text>
</comment>
<dbReference type="InterPro" id="IPR036206">
    <property type="entry name" value="ThiamineP_synth_sf"/>
</dbReference>
<dbReference type="RefSeq" id="WP_121163152.1">
    <property type="nucleotide sequence ID" value="NZ_RAPE01000001.1"/>
</dbReference>
<dbReference type="PANTHER" id="PTHR20857:SF15">
    <property type="entry name" value="THIAMINE-PHOSPHATE SYNTHASE"/>
    <property type="match status" value="1"/>
</dbReference>
<dbReference type="UniPathway" id="UPA00060">
    <property type="reaction ID" value="UER00141"/>
</dbReference>
<keyword evidence="14" id="KW-1185">Reference proteome</keyword>
<dbReference type="NCBIfam" id="TIGR00693">
    <property type="entry name" value="thiE"/>
    <property type="match status" value="1"/>
</dbReference>
<dbReference type="GO" id="GO:0005737">
    <property type="term" value="C:cytoplasm"/>
    <property type="evidence" value="ECO:0007669"/>
    <property type="project" value="TreeGrafter"/>
</dbReference>
<evidence type="ECO:0000256" key="3">
    <source>
        <dbReference type="ARBA" id="ARBA00022723"/>
    </source>
</evidence>
<accession>A0A3A8AVB8</accession>
<dbReference type="AlphaFoldDB" id="A0A3A8AVB8"/>
<dbReference type="HAMAP" id="MF_00097">
    <property type="entry name" value="TMP_synthase"/>
    <property type="match status" value="1"/>
</dbReference>
<evidence type="ECO:0000256" key="9">
    <source>
        <dbReference type="HAMAP-Rule" id="MF_00097"/>
    </source>
</evidence>
<evidence type="ECO:0000256" key="6">
    <source>
        <dbReference type="ARBA" id="ARBA00047334"/>
    </source>
</evidence>
<dbReference type="OrthoDB" id="9810880at2"/>
<dbReference type="InterPro" id="IPR034291">
    <property type="entry name" value="TMP_synthase"/>
</dbReference>
<sequence length="204" mass="20934">MIGPLYFVTDAGAPAPVAEQALAVARAGVRIVQLRDKTASDAEMIETARALRGALAPLGTRLIVNDRVEVAIKAEADGLHIGQGDGDPRAIRDRIGHDMLLGLSIDALAQLDAVPPDCVDYLGVGPLRATASKPDHAAPIGLDGVARAVAQSDLPVFAIGGVTARDAPALKATGAVGMAVVSAISRAQDMEAAARALIDAWRDP</sequence>
<evidence type="ECO:0000256" key="5">
    <source>
        <dbReference type="ARBA" id="ARBA00022977"/>
    </source>
</evidence>
<name>A0A3A8AVB8_9RHOB</name>
<comment type="catalytic activity">
    <reaction evidence="8 9 10">
        <text>2-[(2R,5Z)-2-carboxy-4-methylthiazol-5(2H)-ylidene]ethyl phosphate + 4-amino-2-methyl-5-(diphosphooxymethyl)pyrimidine + 2 H(+) = thiamine phosphate + CO2 + diphosphate</text>
        <dbReference type="Rhea" id="RHEA:47844"/>
        <dbReference type="ChEBI" id="CHEBI:15378"/>
        <dbReference type="ChEBI" id="CHEBI:16526"/>
        <dbReference type="ChEBI" id="CHEBI:33019"/>
        <dbReference type="ChEBI" id="CHEBI:37575"/>
        <dbReference type="ChEBI" id="CHEBI:57841"/>
        <dbReference type="ChEBI" id="CHEBI:62899"/>
        <dbReference type="EC" id="2.5.1.3"/>
    </reaction>
</comment>
<comment type="catalytic activity">
    <reaction evidence="6 9 10">
        <text>4-methyl-5-(2-phosphooxyethyl)-thiazole + 4-amino-2-methyl-5-(diphosphooxymethyl)pyrimidine + H(+) = thiamine phosphate + diphosphate</text>
        <dbReference type="Rhea" id="RHEA:22328"/>
        <dbReference type="ChEBI" id="CHEBI:15378"/>
        <dbReference type="ChEBI" id="CHEBI:33019"/>
        <dbReference type="ChEBI" id="CHEBI:37575"/>
        <dbReference type="ChEBI" id="CHEBI:57841"/>
        <dbReference type="ChEBI" id="CHEBI:58296"/>
        <dbReference type="EC" id="2.5.1.3"/>
    </reaction>
</comment>
<evidence type="ECO:0000256" key="1">
    <source>
        <dbReference type="ARBA" id="ARBA00005165"/>
    </source>
</evidence>
<comment type="similarity">
    <text evidence="9 10">Belongs to the thiamine-phosphate synthase family.</text>
</comment>
<dbReference type="CDD" id="cd00564">
    <property type="entry name" value="TMP_TenI"/>
    <property type="match status" value="1"/>
</dbReference>
<dbReference type="SUPFAM" id="SSF51391">
    <property type="entry name" value="Thiamin phosphate synthase"/>
    <property type="match status" value="1"/>
</dbReference>
<evidence type="ECO:0000256" key="8">
    <source>
        <dbReference type="ARBA" id="ARBA00047883"/>
    </source>
</evidence>
<feature type="binding site" evidence="9">
    <location>
        <position position="161"/>
    </location>
    <ligand>
        <name>2-[(2R,5Z)-2-carboxy-4-methylthiazol-5(2H)-ylidene]ethyl phosphate</name>
        <dbReference type="ChEBI" id="CHEBI:62899"/>
    </ligand>
</feature>
<dbReference type="GO" id="GO:0000287">
    <property type="term" value="F:magnesium ion binding"/>
    <property type="evidence" value="ECO:0007669"/>
    <property type="project" value="UniProtKB-UniRule"/>
</dbReference>
<evidence type="ECO:0000256" key="2">
    <source>
        <dbReference type="ARBA" id="ARBA00022679"/>
    </source>
</evidence>
<organism evidence="13 14">
    <name type="scientific">Roseovarius spongiae</name>
    <dbReference type="NCBI Taxonomy" id="2320272"/>
    <lineage>
        <taxon>Bacteria</taxon>
        <taxon>Pseudomonadati</taxon>
        <taxon>Pseudomonadota</taxon>
        <taxon>Alphaproteobacteria</taxon>
        <taxon>Rhodobacterales</taxon>
        <taxon>Roseobacteraceae</taxon>
        <taxon>Roseovarius</taxon>
    </lineage>
</organism>
<evidence type="ECO:0000256" key="7">
    <source>
        <dbReference type="ARBA" id="ARBA00047851"/>
    </source>
</evidence>
<evidence type="ECO:0000256" key="10">
    <source>
        <dbReference type="RuleBase" id="RU003826"/>
    </source>
</evidence>
<comment type="pathway">
    <text evidence="1 9 11">Cofactor biosynthesis; thiamine diphosphate biosynthesis; thiamine phosphate from 4-amino-2-methyl-5-diphosphomethylpyrimidine and 4-methyl-5-(2-phosphoethyl)-thiazole: step 1/1.</text>
</comment>
<dbReference type="PANTHER" id="PTHR20857">
    <property type="entry name" value="THIAMINE-PHOSPHATE PYROPHOSPHORYLASE"/>
    <property type="match status" value="1"/>
</dbReference>
<protein>
    <recommendedName>
        <fullName evidence="9">Thiamine-phosphate synthase</fullName>
        <shortName evidence="9">TP synthase</shortName>
        <shortName evidence="9">TPS</shortName>
        <ecNumber evidence="9">2.5.1.3</ecNumber>
    </recommendedName>
    <alternativeName>
        <fullName evidence="9">Thiamine-phosphate pyrophosphorylase</fullName>
        <shortName evidence="9">TMP pyrophosphorylase</shortName>
        <shortName evidence="9">TMP-PPase</shortName>
    </alternativeName>
</protein>
<dbReference type="Proteomes" id="UP000281128">
    <property type="component" value="Unassembled WGS sequence"/>
</dbReference>
<evidence type="ECO:0000259" key="12">
    <source>
        <dbReference type="Pfam" id="PF02581"/>
    </source>
</evidence>
<dbReference type="GO" id="GO:0009228">
    <property type="term" value="P:thiamine biosynthetic process"/>
    <property type="evidence" value="ECO:0007669"/>
    <property type="project" value="UniProtKB-KW"/>
</dbReference>
<evidence type="ECO:0000313" key="14">
    <source>
        <dbReference type="Proteomes" id="UP000281128"/>
    </source>
</evidence>
<keyword evidence="3 9" id="KW-0479">Metal-binding</keyword>
<feature type="domain" description="Thiamine phosphate synthase/TenI" evidence="12">
    <location>
        <begin position="5"/>
        <end position="184"/>
    </location>
</feature>